<evidence type="ECO:0000256" key="1">
    <source>
        <dbReference type="ARBA" id="ARBA00004141"/>
    </source>
</evidence>
<feature type="transmembrane region" description="Helical" evidence="5">
    <location>
        <begin position="173"/>
        <end position="191"/>
    </location>
</feature>
<dbReference type="Proteomes" id="UP000316473">
    <property type="component" value="Chromosome"/>
</dbReference>
<keyword evidence="9" id="KW-1185">Reference proteome</keyword>
<feature type="transmembrane region" description="Helical" evidence="5">
    <location>
        <begin position="41"/>
        <end position="66"/>
    </location>
</feature>
<keyword evidence="4 5" id="KW-0472">Membrane</keyword>
<dbReference type="Pfam" id="PF04932">
    <property type="entry name" value="Wzy_C"/>
    <property type="match status" value="1"/>
</dbReference>
<feature type="transmembrane region" description="Helical" evidence="5">
    <location>
        <begin position="129"/>
        <end position="153"/>
    </location>
</feature>
<dbReference type="PANTHER" id="PTHR37422">
    <property type="entry name" value="TEICHURONIC ACID BIOSYNTHESIS PROTEIN TUAE"/>
    <property type="match status" value="1"/>
</dbReference>
<comment type="subcellular location">
    <subcellularLocation>
        <location evidence="1">Membrane</location>
        <topology evidence="1">Multi-pass membrane protein</topology>
    </subcellularLocation>
</comment>
<evidence type="ECO:0000256" key="5">
    <source>
        <dbReference type="SAM" id="Phobius"/>
    </source>
</evidence>
<feature type="domain" description="DUF5935" evidence="7">
    <location>
        <begin position="3"/>
        <end position="188"/>
    </location>
</feature>
<dbReference type="GO" id="GO:0016020">
    <property type="term" value="C:membrane"/>
    <property type="evidence" value="ECO:0007669"/>
    <property type="project" value="UniProtKB-SubCell"/>
</dbReference>
<evidence type="ECO:0000256" key="3">
    <source>
        <dbReference type="ARBA" id="ARBA00022989"/>
    </source>
</evidence>
<feature type="transmembrane region" description="Helical" evidence="5">
    <location>
        <begin position="73"/>
        <end position="93"/>
    </location>
</feature>
<accession>A0A4Y1YRG1</accession>
<protein>
    <recommendedName>
        <fullName evidence="10">O-glycosylation ligase, exosortase A system-associated</fullName>
    </recommendedName>
</protein>
<dbReference type="PANTHER" id="PTHR37422:SF13">
    <property type="entry name" value="LIPOPOLYSACCHARIDE BIOSYNTHESIS PROTEIN PA4999-RELATED"/>
    <property type="match status" value="1"/>
</dbReference>
<reference evidence="8 9" key="1">
    <citation type="submission" date="2019-06" db="EMBL/GenBank/DDBJ databases">
        <title>Nitrosomonas stercoris KYUHI-S whole genome shotgun sequence.</title>
        <authorList>
            <person name="Nakagawa T."/>
            <person name="Tsuchiya Y."/>
            <person name="Takahashi R."/>
        </authorList>
    </citation>
    <scope>NUCLEOTIDE SEQUENCE [LARGE SCALE GENOMIC DNA]</scope>
    <source>
        <strain evidence="8 9">KYUHI-S</strain>
    </source>
</reference>
<evidence type="ECO:0000313" key="8">
    <source>
        <dbReference type="EMBL" id="BBL35553.1"/>
    </source>
</evidence>
<evidence type="ECO:0000259" key="7">
    <source>
        <dbReference type="Pfam" id="PF19358"/>
    </source>
</evidence>
<feature type="transmembrane region" description="Helical" evidence="5">
    <location>
        <begin position="203"/>
        <end position="232"/>
    </location>
</feature>
<feature type="transmembrane region" description="Helical" evidence="5">
    <location>
        <begin position="238"/>
        <end position="255"/>
    </location>
</feature>
<dbReference type="AlphaFoldDB" id="A0A4Y1YRG1"/>
<dbReference type="InterPro" id="IPR045979">
    <property type="entry name" value="DUF5935"/>
</dbReference>
<evidence type="ECO:0008006" key="10">
    <source>
        <dbReference type="Google" id="ProtNLM"/>
    </source>
</evidence>
<evidence type="ECO:0000256" key="4">
    <source>
        <dbReference type="ARBA" id="ARBA00023136"/>
    </source>
</evidence>
<dbReference type="InterPro" id="IPR017528">
    <property type="entry name" value="CHP03097O-antigen_lig-rel"/>
</dbReference>
<evidence type="ECO:0000259" key="6">
    <source>
        <dbReference type="Pfam" id="PF04932"/>
    </source>
</evidence>
<dbReference type="NCBIfam" id="TIGR03097">
    <property type="entry name" value="PEP_O_lig_1"/>
    <property type="match status" value="1"/>
</dbReference>
<dbReference type="InterPro" id="IPR051533">
    <property type="entry name" value="WaaL-like"/>
</dbReference>
<name>A0A4Y1YRG1_9PROT</name>
<dbReference type="EMBL" id="AP019755">
    <property type="protein sequence ID" value="BBL35553.1"/>
    <property type="molecule type" value="Genomic_DNA"/>
</dbReference>
<gene>
    <name evidence="8" type="ORF">Nstercoris_01824</name>
</gene>
<feature type="transmembrane region" description="Helical" evidence="5">
    <location>
        <begin position="105"/>
        <end position="122"/>
    </location>
</feature>
<proteinExistence type="predicted"/>
<sequence length="362" mass="40718">MSLRDIVLGIVILVAGLYALRRAWTGVLLWTWISVMNPHRYAWGALVNAPVAAFAGGIALLGLVFTKERRSPFIGAPVTIFALFVIWMTLSWLMGRDVSGDYFQWNKSIKIYLMIFVTLALLQTKEQIMAFAWVLVGSLAILGAKGGFFTFVTFGNHRVWGPPGSFIEDNNEFALALIMTIPLIYFLQLQIANKIWRNGLSIVMLLCAVAALGTYSRGGLIAIAAMSVVLWWRSPKKGEVAILILIIAVAMMPMLPEQWWARMDSISDYQTDESAMGRFNAWGVAWEVAKHHLFGAGMSYQHPEYFFLYGKHETIVRAAHSIYFQILGNHGFIGLFLFLTLWIITYREAGCVIPPKNHRGYL</sequence>
<dbReference type="Pfam" id="PF19358">
    <property type="entry name" value="DUF5935"/>
    <property type="match status" value="1"/>
</dbReference>
<evidence type="ECO:0000313" key="9">
    <source>
        <dbReference type="Proteomes" id="UP000316473"/>
    </source>
</evidence>
<feature type="domain" description="O-antigen ligase-related" evidence="6">
    <location>
        <begin position="203"/>
        <end position="339"/>
    </location>
</feature>
<keyword evidence="3 5" id="KW-1133">Transmembrane helix</keyword>
<organism evidence="8 9">
    <name type="scientific">Nitrosomonas stercoris</name>
    <dbReference type="NCBI Taxonomy" id="1444684"/>
    <lineage>
        <taxon>Bacteria</taxon>
        <taxon>Pseudomonadati</taxon>
        <taxon>Pseudomonadota</taxon>
        <taxon>Betaproteobacteria</taxon>
        <taxon>Nitrosomonadales</taxon>
        <taxon>Nitrosomonadaceae</taxon>
        <taxon>Nitrosomonas</taxon>
    </lineage>
</organism>
<keyword evidence="2 5" id="KW-0812">Transmembrane</keyword>
<dbReference type="KEGG" id="nst:Nstercoris_01824"/>
<feature type="transmembrane region" description="Helical" evidence="5">
    <location>
        <begin position="322"/>
        <end position="344"/>
    </location>
</feature>
<dbReference type="InterPro" id="IPR007016">
    <property type="entry name" value="O-antigen_ligase-rel_domated"/>
</dbReference>
<evidence type="ECO:0000256" key="2">
    <source>
        <dbReference type="ARBA" id="ARBA00022692"/>
    </source>
</evidence>